<name>A0A4R2PH95_RHOSA</name>
<dbReference type="OrthoDB" id="9770329at2"/>
<evidence type="ECO:0000256" key="1">
    <source>
        <dbReference type="ARBA" id="ARBA00004127"/>
    </source>
</evidence>
<protein>
    <submittedName>
        <fullName evidence="9">Sterol desaturase/sphingolipid hydroxylase (Fatty acid hydroxylase superfamily)</fullName>
    </submittedName>
</protein>
<dbReference type="PANTHER" id="PTHR21624">
    <property type="entry name" value="STEROL DESATURASE-RELATED PROTEIN"/>
    <property type="match status" value="1"/>
</dbReference>
<dbReference type="GO" id="GO:0006643">
    <property type="term" value="P:membrane lipid metabolic process"/>
    <property type="evidence" value="ECO:0007669"/>
    <property type="project" value="TreeGrafter"/>
</dbReference>
<sequence length="288" mass="31267">MQQFLLDHEPMVRLGVFAGLLTALALAEAVFPRRARRQRRGWRWPVNLALVALGTLALRLVIPVVAVSAALWAEAAGWGLLRWLGLADGAAFAIAVLALDLAIYGQHVAMHRLPWLWRVHRVHHADLDLDVTSGLRFHPMEFVLSMFYKVAVVVALGAPAAAVVVFEVVLNALALFNHANLRLPAAVDRILRRVIVTPDVHVVHHSTLGCETDSNFGFNLIVWDRLFGTYRARPAAGPVAVTLGLPECQQSHQVTLPRLLAAPLRGLGGAPSTTAMAKPAPEGEPDAP</sequence>
<evidence type="ECO:0000256" key="6">
    <source>
        <dbReference type="ARBA" id="ARBA00023136"/>
    </source>
</evidence>
<dbReference type="GO" id="GO:0050479">
    <property type="term" value="F:glyceryl-ether monooxygenase activity"/>
    <property type="evidence" value="ECO:0007669"/>
    <property type="project" value="TreeGrafter"/>
</dbReference>
<comment type="caution">
    <text evidence="9">The sequence shown here is derived from an EMBL/GenBank/DDBJ whole genome shotgun (WGS) entry which is preliminary data.</text>
</comment>
<keyword evidence="3 7" id="KW-1133">Transmembrane helix</keyword>
<evidence type="ECO:0000313" key="9">
    <source>
        <dbReference type="EMBL" id="TCP33531.1"/>
    </source>
</evidence>
<dbReference type="GO" id="GO:0008610">
    <property type="term" value="P:lipid biosynthetic process"/>
    <property type="evidence" value="ECO:0007669"/>
    <property type="project" value="InterPro"/>
</dbReference>
<dbReference type="GO" id="GO:0016020">
    <property type="term" value="C:membrane"/>
    <property type="evidence" value="ECO:0007669"/>
    <property type="project" value="GOC"/>
</dbReference>
<dbReference type="InterPro" id="IPR006694">
    <property type="entry name" value="Fatty_acid_hydroxylase"/>
</dbReference>
<feature type="transmembrane region" description="Helical" evidence="7">
    <location>
        <begin position="44"/>
        <end position="71"/>
    </location>
</feature>
<proteinExistence type="predicted"/>
<dbReference type="Pfam" id="PF04116">
    <property type="entry name" value="FA_hydroxylase"/>
    <property type="match status" value="1"/>
</dbReference>
<keyword evidence="4" id="KW-0560">Oxidoreductase</keyword>
<evidence type="ECO:0000256" key="4">
    <source>
        <dbReference type="ARBA" id="ARBA00023002"/>
    </source>
</evidence>
<feature type="domain" description="Fatty acid hydroxylase" evidence="8">
    <location>
        <begin position="92"/>
        <end position="229"/>
    </location>
</feature>
<dbReference type="RefSeq" id="WP_132708807.1">
    <property type="nucleotide sequence ID" value="NZ_JACIGF010000007.1"/>
</dbReference>
<feature type="transmembrane region" description="Helical" evidence="7">
    <location>
        <begin position="83"/>
        <end position="104"/>
    </location>
</feature>
<dbReference type="Proteomes" id="UP000295399">
    <property type="component" value="Unassembled WGS sequence"/>
</dbReference>
<accession>A0A4R2PH95</accession>
<organism evidence="9 10">
    <name type="scientific">Rhodothalassium salexigens DSM 2132</name>
    <dbReference type="NCBI Taxonomy" id="1188247"/>
    <lineage>
        <taxon>Bacteria</taxon>
        <taxon>Pseudomonadati</taxon>
        <taxon>Pseudomonadota</taxon>
        <taxon>Alphaproteobacteria</taxon>
        <taxon>Rhodothalassiales</taxon>
        <taxon>Rhodothalassiaceae</taxon>
        <taxon>Rhodothalassium</taxon>
    </lineage>
</organism>
<evidence type="ECO:0000256" key="5">
    <source>
        <dbReference type="ARBA" id="ARBA00023098"/>
    </source>
</evidence>
<evidence type="ECO:0000259" key="8">
    <source>
        <dbReference type="Pfam" id="PF04116"/>
    </source>
</evidence>
<evidence type="ECO:0000313" key="10">
    <source>
        <dbReference type="Proteomes" id="UP000295399"/>
    </source>
</evidence>
<dbReference type="InParanoid" id="A0A4R2PH95"/>
<keyword evidence="6 7" id="KW-0472">Membrane</keyword>
<evidence type="ECO:0000256" key="7">
    <source>
        <dbReference type="SAM" id="Phobius"/>
    </source>
</evidence>
<feature type="transmembrane region" description="Helical" evidence="7">
    <location>
        <begin position="12"/>
        <end position="32"/>
    </location>
</feature>
<dbReference type="GO" id="GO:0012505">
    <property type="term" value="C:endomembrane system"/>
    <property type="evidence" value="ECO:0007669"/>
    <property type="project" value="UniProtKB-SubCell"/>
</dbReference>
<dbReference type="AlphaFoldDB" id="A0A4R2PH95"/>
<feature type="transmembrane region" description="Helical" evidence="7">
    <location>
        <begin position="146"/>
        <end position="176"/>
    </location>
</feature>
<keyword evidence="2 7" id="KW-0812">Transmembrane</keyword>
<dbReference type="EMBL" id="SLXO01000007">
    <property type="protein sequence ID" value="TCP33531.1"/>
    <property type="molecule type" value="Genomic_DNA"/>
</dbReference>
<dbReference type="InterPro" id="IPR051689">
    <property type="entry name" value="Sterol_desaturase/TMEM195"/>
</dbReference>
<evidence type="ECO:0000256" key="2">
    <source>
        <dbReference type="ARBA" id="ARBA00022692"/>
    </source>
</evidence>
<dbReference type="GO" id="GO:0005506">
    <property type="term" value="F:iron ion binding"/>
    <property type="evidence" value="ECO:0007669"/>
    <property type="project" value="InterPro"/>
</dbReference>
<reference evidence="9 10" key="1">
    <citation type="submission" date="2019-03" db="EMBL/GenBank/DDBJ databases">
        <title>Genomic Encyclopedia of Type Strains, Phase IV (KMG-IV): sequencing the most valuable type-strain genomes for metagenomic binning, comparative biology and taxonomic classification.</title>
        <authorList>
            <person name="Goeker M."/>
        </authorList>
    </citation>
    <scope>NUCLEOTIDE SEQUENCE [LARGE SCALE GENOMIC DNA]</scope>
    <source>
        <strain evidence="9 10">DSM 2132</strain>
    </source>
</reference>
<keyword evidence="5" id="KW-0443">Lipid metabolism</keyword>
<comment type="subcellular location">
    <subcellularLocation>
        <location evidence="1">Endomembrane system</location>
        <topology evidence="1">Multi-pass membrane protein</topology>
    </subcellularLocation>
</comment>
<keyword evidence="10" id="KW-1185">Reference proteome</keyword>
<gene>
    <name evidence="9" type="ORF">EV659_107143</name>
</gene>
<evidence type="ECO:0000256" key="3">
    <source>
        <dbReference type="ARBA" id="ARBA00022989"/>
    </source>
</evidence>
<dbReference type="PANTHER" id="PTHR21624:SF1">
    <property type="entry name" value="ALKYLGLYCEROL MONOOXYGENASE"/>
    <property type="match status" value="1"/>
</dbReference>